<accession>A0ABD0N523</accession>
<dbReference type="EMBL" id="JAMKFB020000024">
    <property type="protein sequence ID" value="KAL0157220.1"/>
    <property type="molecule type" value="Genomic_DNA"/>
</dbReference>
<reference evidence="1 2" key="1">
    <citation type="submission" date="2024-05" db="EMBL/GenBank/DDBJ databases">
        <title>Genome sequencing and assembly of Indian major carp, Cirrhinus mrigala (Hamilton, 1822).</title>
        <authorList>
            <person name="Mohindra V."/>
            <person name="Chowdhury L.M."/>
            <person name="Lal K."/>
            <person name="Jena J.K."/>
        </authorList>
    </citation>
    <scope>NUCLEOTIDE SEQUENCE [LARGE SCALE GENOMIC DNA]</scope>
    <source>
        <strain evidence="1">CM1030</strain>
        <tissue evidence="1">Blood</tissue>
    </source>
</reference>
<keyword evidence="2" id="KW-1185">Reference proteome</keyword>
<dbReference type="Proteomes" id="UP001529510">
    <property type="component" value="Unassembled WGS sequence"/>
</dbReference>
<evidence type="ECO:0000313" key="1">
    <source>
        <dbReference type="EMBL" id="KAL0157220.1"/>
    </source>
</evidence>
<protein>
    <submittedName>
        <fullName evidence="1">Uncharacterized protein</fullName>
    </submittedName>
</protein>
<proteinExistence type="predicted"/>
<dbReference type="AlphaFoldDB" id="A0ABD0N523"/>
<sequence length="183" mass="21365">MHRNESQELIQCCFQKRRILRKQEVDYSLDHFPLAVNSQEEDTEPVVRTKTVKVSTPHEKGGSVGPEVNGNLRIRQVSIPIILYPHQEPFCNHLLHLLHHLRTQPKQPIQSIHQVQNLSFRQYHPPRIPEFVEGEDVESFFVCFERIARTCYLTDGMEELRAGNYDDIKAAVLAKYNVTEETY</sequence>
<evidence type="ECO:0000313" key="2">
    <source>
        <dbReference type="Proteomes" id="UP001529510"/>
    </source>
</evidence>
<gene>
    <name evidence="1" type="ORF">M9458_048466</name>
</gene>
<comment type="caution">
    <text evidence="1">The sequence shown here is derived from an EMBL/GenBank/DDBJ whole genome shotgun (WGS) entry which is preliminary data.</text>
</comment>
<name>A0ABD0N523_CIRMR</name>
<organism evidence="1 2">
    <name type="scientific">Cirrhinus mrigala</name>
    <name type="common">Mrigala</name>
    <dbReference type="NCBI Taxonomy" id="683832"/>
    <lineage>
        <taxon>Eukaryota</taxon>
        <taxon>Metazoa</taxon>
        <taxon>Chordata</taxon>
        <taxon>Craniata</taxon>
        <taxon>Vertebrata</taxon>
        <taxon>Euteleostomi</taxon>
        <taxon>Actinopterygii</taxon>
        <taxon>Neopterygii</taxon>
        <taxon>Teleostei</taxon>
        <taxon>Ostariophysi</taxon>
        <taxon>Cypriniformes</taxon>
        <taxon>Cyprinidae</taxon>
        <taxon>Labeoninae</taxon>
        <taxon>Labeonini</taxon>
        <taxon>Cirrhinus</taxon>
    </lineage>
</organism>